<evidence type="ECO:0000256" key="2">
    <source>
        <dbReference type="SAM" id="MobiDB-lite"/>
    </source>
</evidence>
<feature type="compositionally biased region" description="Basic and acidic residues" evidence="2">
    <location>
        <begin position="511"/>
        <end position="522"/>
    </location>
</feature>
<feature type="region of interest" description="Disordered" evidence="2">
    <location>
        <begin position="472"/>
        <end position="546"/>
    </location>
</feature>
<feature type="coiled-coil region" evidence="1">
    <location>
        <begin position="359"/>
        <end position="442"/>
    </location>
</feature>
<accession>A0A2N9IBD2</accession>
<proteinExistence type="predicted"/>
<evidence type="ECO:0000313" key="3">
    <source>
        <dbReference type="EMBL" id="SPD21370.1"/>
    </source>
</evidence>
<protein>
    <submittedName>
        <fullName evidence="3">Uncharacterized protein</fullName>
    </submittedName>
</protein>
<reference evidence="3" key="1">
    <citation type="submission" date="2018-02" db="EMBL/GenBank/DDBJ databases">
        <authorList>
            <person name="Cohen D.B."/>
            <person name="Kent A.D."/>
        </authorList>
    </citation>
    <scope>NUCLEOTIDE SEQUENCE</scope>
</reference>
<dbReference type="EMBL" id="OIVN01005205">
    <property type="protein sequence ID" value="SPD21370.1"/>
    <property type="molecule type" value="Genomic_DNA"/>
</dbReference>
<keyword evidence="1" id="KW-0175">Coiled coil</keyword>
<gene>
    <name evidence="3" type="ORF">FSB_LOCUS49252</name>
</gene>
<feature type="region of interest" description="Disordered" evidence="2">
    <location>
        <begin position="219"/>
        <end position="278"/>
    </location>
</feature>
<organism evidence="3">
    <name type="scientific">Fagus sylvatica</name>
    <name type="common">Beechnut</name>
    <dbReference type="NCBI Taxonomy" id="28930"/>
    <lineage>
        <taxon>Eukaryota</taxon>
        <taxon>Viridiplantae</taxon>
        <taxon>Streptophyta</taxon>
        <taxon>Embryophyta</taxon>
        <taxon>Tracheophyta</taxon>
        <taxon>Spermatophyta</taxon>
        <taxon>Magnoliopsida</taxon>
        <taxon>eudicotyledons</taxon>
        <taxon>Gunneridae</taxon>
        <taxon>Pentapetalae</taxon>
        <taxon>rosids</taxon>
        <taxon>fabids</taxon>
        <taxon>Fagales</taxon>
        <taxon>Fagaceae</taxon>
        <taxon>Fagus</taxon>
    </lineage>
</organism>
<feature type="compositionally biased region" description="Acidic residues" evidence="2">
    <location>
        <begin position="530"/>
        <end position="546"/>
    </location>
</feature>
<dbReference type="AlphaFoldDB" id="A0A2N9IBD2"/>
<name>A0A2N9IBD2_FAGSY</name>
<sequence>MEKLGLDLTVHDITYVYSLQATGRDQYTLFARNAYRKLVTGLPDSSKGRDEDFLVFTGNWQNPHINCSLRPGVPDKEFTAKKVELVERRTVEHLLQKPCFIDSGGRPRAASVLLDYVPSYKSFQKGPIVKHFRQEEVSVVRPGKDQEDIIQAVPLTARKGVQVPRLVPPLSDPNFIPSIESSEAGLPIIRFPSIFDPDPKPTEDMPVQRRTVNIADVLGTSAPETSRTSPSASPLPLPPGFSQGEGVMRKKRKRGTAQDDEGCKATGQIPQGRVSQDDLQQPWSCSFLLENRSVDKGDSVLKSGRGVRGGQVAEAVGKALLLPEDMKVWQEKRSKYMLENLKRDSILAVQGIFEAGNRLLETERRLNLSADEIKRLKDLESSASVRIRAAESAQKSAEAGLLNLQNQVAELQRKLDSEHKSASQVRIENSQLKEALAEAEVKADKGAQAYYDQDNAGVDDDSDLYDLAYSRQPYEVPVPEEGNELEAGEGAAGNPTVLGSPEALSEPVLVDDAKAAEDRPDDQIPAAESQEGEEGSDVDETIDVVD</sequence>
<evidence type="ECO:0000256" key="1">
    <source>
        <dbReference type="SAM" id="Coils"/>
    </source>
</evidence>